<feature type="domain" description="GGDEF" evidence="2">
    <location>
        <begin position="36"/>
        <end position="176"/>
    </location>
</feature>
<dbReference type="PROSITE" id="PS50887">
    <property type="entry name" value="GGDEF"/>
    <property type="match status" value="1"/>
</dbReference>
<evidence type="ECO:0000313" key="4">
    <source>
        <dbReference type="Proteomes" id="UP000520156"/>
    </source>
</evidence>
<sequence>MTSAATLAPAAERDPLTGLPGLEAARERLDRWAGELPVHGLLLSLSRLSAINLAYGDSTGDAAIAEAASRLLHFATGEFDGPWFAARLGGASFLLLAREPLSRERWELIASGLADAIARPITGLISGAGSTLRLSPRLALLRALPGESAESLLDRLGQTMATLERRGGRRLLWADGEVVKPGHSAARLEAELLKAIDRSEIEVLFQPQFALDPRSGATGALTGAEALARWNHPKLGRIGGGALFAIAERTDYIVQLSQQIARQALAQAAQWEQPWRLSLNVTSADLALPDYAAWLLETVAKSGFPVDRLTLEVTEQALIGDIMAVSVQLEALARAGVRVALDDFGAGFCNFRYLKLLPLYYLKLDRSMVDGIVGDARDLAVLRAIVAMARALGLEVIAEGVEDEPQLALVAREGCAAVQGFIRAYPMSATEFLAFAAG</sequence>
<accession>A0A7X1F763</accession>
<dbReference type="InterPro" id="IPR043128">
    <property type="entry name" value="Rev_trsase/Diguanyl_cyclase"/>
</dbReference>
<dbReference type="RefSeq" id="WP_185683094.1">
    <property type="nucleotide sequence ID" value="NZ_JACLAU010000009.1"/>
</dbReference>
<evidence type="ECO:0000259" key="1">
    <source>
        <dbReference type="PROSITE" id="PS50883"/>
    </source>
</evidence>
<dbReference type="Gene3D" id="3.30.70.270">
    <property type="match status" value="1"/>
</dbReference>
<dbReference type="EMBL" id="JACLAU010000009">
    <property type="protein sequence ID" value="MBC2651670.1"/>
    <property type="molecule type" value="Genomic_DNA"/>
</dbReference>
<keyword evidence="4" id="KW-1185">Reference proteome</keyword>
<dbReference type="AlphaFoldDB" id="A0A7X1F763"/>
<dbReference type="InterPro" id="IPR000160">
    <property type="entry name" value="GGDEF_dom"/>
</dbReference>
<protein>
    <submittedName>
        <fullName evidence="3">EAL domain-containing protein</fullName>
    </submittedName>
</protein>
<dbReference type="Gene3D" id="3.20.20.450">
    <property type="entry name" value="EAL domain"/>
    <property type="match status" value="1"/>
</dbReference>
<dbReference type="GO" id="GO:0071111">
    <property type="term" value="F:cyclic-guanylate-specific phosphodiesterase activity"/>
    <property type="evidence" value="ECO:0007669"/>
    <property type="project" value="InterPro"/>
</dbReference>
<evidence type="ECO:0000259" key="2">
    <source>
        <dbReference type="PROSITE" id="PS50887"/>
    </source>
</evidence>
<dbReference type="SUPFAM" id="SSF55073">
    <property type="entry name" value="Nucleotide cyclase"/>
    <property type="match status" value="1"/>
</dbReference>
<dbReference type="SMART" id="SM00052">
    <property type="entry name" value="EAL"/>
    <property type="match status" value="1"/>
</dbReference>
<dbReference type="PANTHER" id="PTHR33121:SF79">
    <property type="entry name" value="CYCLIC DI-GMP PHOSPHODIESTERASE PDED-RELATED"/>
    <property type="match status" value="1"/>
</dbReference>
<dbReference type="CDD" id="cd01948">
    <property type="entry name" value="EAL"/>
    <property type="match status" value="1"/>
</dbReference>
<dbReference type="InterPro" id="IPR035919">
    <property type="entry name" value="EAL_sf"/>
</dbReference>
<dbReference type="SMART" id="SM00267">
    <property type="entry name" value="GGDEF"/>
    <property type="match status" value="1"/>
</dbReference>
<dbReference type="InterPro" id="IPR029787">
    <property type="entry name" value="Nucleotide_cyclase"/>
</dbReference>
<feature type="domain" description="EAL" evidence="1">
    <location>
        <begin position="185"/>
        <end position="438"/>
    </location>
</feature>
<dbReference type="InterPro" id="IPR001633">
    <property type="entry name" value="EAL_dom"/>
</dbReference>
<organism evidence="3 4">
    <name type="scientific">Novosphingobium aerophilum</name>
    <dbReference type="NCBI Taxonomy" id="2839843"/>
    <lineage>
        <taxon>Bacteria</taxon>
        <taxon>Pseudomonadati</taxon>
        <taxon>Pseudomonadota</taxon>
        <taxon>Alphaproteobacteria</taxon>
        <taxon>Sphingomonadales</taxon>
        <taxon>Sphingomonadaceae</taxon>
        <taxon>Novosphingobium</taxon>
    </lineage>
</organism>
<dbReference type="PANTHER" id="PTHR33121">
    <property type="entry name" value="CYCLIC DI-GMP PHOSPHODIESTERASE PDEF"/>
    <property type="match status" value="1"/>
</dbReference>
<dbReference type="Pfam" id="PF00990">
    <property type="entry name" value="GGDEF"/>
    <property type="match status" value="1"/>
</dbReference>
<gene>
    <name evidence="3" type="ORF">H7F49_08130</name>
</gene>
<dbReference type="InterPro" id="IPR050706">
    <property type="entry name" value="Cyclic-di-GMP_PDE-like"/>
</dbReference>
<name>A0A7X1F763_9SPHN</name>
<comment type="caution">
    <text evidence="3">The sequence shown here is derived from an EMBL/GenBank/DDBJ whole genome shotgun (WGS) entry which is preliminary data.</text>
</comment>
<evidence type="ECO:0000313" key="3">
    <source>
        <dbReference type="EMBL" id="MBC2651670.1"/>
    </source>
</evidence>
<dbReference type="PROSITE" id="PS50883">
    <property type="entry name" value="EAL"/>
    <property type="match status" value="1"/>
</dbReference>
<dbReference type="Pfam" id="PF00563">
    <property type="entry name" value="EAL"/>
    <property type="match status" value="1"/>
</dbReference>
<dbReference type="Proteomes" id="UP000520156">
    <property type="component" value="Unassembled WGS sequence"/>
</dbReference>
<dbReference type="SUPFAM" id="SSF141868">
    <property type="entry name" value="EAL domain-like"/>
    <property type="match status" value="1"/>
</dbReference>
<proteinExistence type="predicted"/>
<reference evidence="3 4" key="1">
    <citation type="submission" date="2020-08" db="EMBL/GenBank/DDBJ databases">
        <title>The genome sequence of Novosphingobium flavum 4Y4.</title>
        <authorList>
            <person name="Liu Y."/>
        </authorList>
    </citation>
    <scope>NUCLEOTIDE SEQUENCE [LARGE SCALE GENOMIC DNA]</scope>
    <source>
        <strain evidence="3 4">4Y4</strain>
    </source>
</reference>